<keyword evidence="3" id="KW-0238">DNA-binding</keyword>
<evidence type="ECO:0000256" key="5">
    <source>
        <dbReference type="SAM" id="MobiDB-lite"/>
    </source>
</evidence>
<dbReference type="SUPFAM" id="SSF88946">
    <property type="entry name" value="Sigma2 domain of RNA polymerase sigma factors"/>
    <property type="match status" value="1"/>
</dbReference>
<dbReference type="InterPro" id="IPR007627">
    <property type="entry name" value="RNA_pol_sigma70_r2"/>
</dbReference>
<dbReference type="RefSeq" id="WP_077025209.1">
    <property type="nucleotide sequence ID" value="NZ_CP017641.1"/>
</dbReference>
<feature type="domain" description="RNA polymerase sigma-70 region 2" evidence="6">
    <location>
        <begin position="33"/>
        <end position="103"/>
    </location>
</feature>
<dbReference type="GO" id="GO:0006352">
    <property type="term" value="P:DNA-templated transcription initiation"/>
    <property type="evidence" value="ECO:0007669"/>
    <property type="project" value="InterPro"/>
</dbReference>
<proteinExistence type="predicted"/>
<keyword evidence="9" id="KW-1185">Reference proteome</keyword>
<dbReference type="CDD" id="cd06171">
    <property type="entry name" value="Sigma70_r4"/>
    <property type="match status" value="1"/>
</dbReference>
<evidence type="ECO:0000256" key="2">
    <source>
        <dbReference type="ARBA" id="ARBA00023082"/>
    </source>
</evidence>
<protein>
    <submittedName>
        <fullName evidence="8">Sigma-28</fullName>
    </submittedName>
</protein>
<organism evidence="8 9">
    <name type="scientific">Fuerstiella marisgermanici</name>
    <dbReference type="NCBI Taxonomy" id="1891926"/>
    <lineage>
        <taxon>Bacteria</taxon>
        <taxon>Pseudomonadati</taxon>
        <taxon>Planctomycetota</taxon>
        <taxon>Planctomycetia</taxon>
        <taxon>Planctomycetales</taxon>
        <taxon>Planctomycetaceae</taxon>
        <taxon>Fuerstiella</taxon>
    </lineage>
</organism>
<dbReference type="InterPro" id="IPR007630">
    <property type="entry name" value="RNA_pol_sigma70_r4"/>
</dbReference>
<keyword evidence="2" id="KW-0731">Sigma factor</keyword>
<evidence type="ECO:0000313" key="8">
    <source>
        <dbReference type="EMBL" id="APZ93804.1"/>
    </source>
</evidence>
<evidence type="ECO:0000256" key="1">
    <source>
        <dbReference type="ARBA" id="ARBA00023015"/>
    </source>
</evidence>
<dbReference type="GO" id="GO:0016987">
    <property type="term" value="F:sigma factor activity"/>
    <property type="evidence" value="ECO:0007669"/>
    <property type="project" value="UniProtKB-KW"/>
</dbReference>
<dbReference type="InterPro" id="IPR013325">
    <property type="entry name" value="RNA_pol_sigma_r2"/>
</dbReference>
<reference evidence="8 9" key="1">
    <citation type="journal article" date="2016" name="Front. Microbiol.">
        <title>Fuerstia marisgermanicae gen. nov., sp. nov., an Unusual Member of the Phylum Planctomycetes from the German Wadden Sea.</title>
        <authorList>
            <person name="Kohn T."/>
            <person name="Heuer A."/>
            <person name="Jogler M."/>
            <person name="Vollmers J."/>
            <person name="Boedeker C."/>
            <person name="Bunk B."/>
            <person name="Rast P."/>
            <person name="Borchert D."/>
            <person name="Glockner I."/>
            <person name="Freese H.M."/>
            <person name="Klenk H.P."/>
            <person name="Overmann J."/>
            <person name="Kaster A.K."/>
            <person name="Rohde M."/>
            <person name="Wiegand S."/>
            <person name="Jogler C."/>
        </authorList>
    </citation>
    <scope>NUCLEOTIDE SEQUENCE [LARGE SCALE GENOMIC DNA]</scope>
    <source>
        <strain evidence="8 9">NH11</strain>
    </source>
</reference>
<evidence type="ECO:0000259" key="6">
    <source>
        <dbReference type="Pfam" id="PF04542"/>
    </source>
</evidence>
<dbReference type="EMBL" id="CP017641">
    <property type="protein sequence ID" value="APZ93804.1"/>
    <property type="molecule type" value="Genomic_DNA"/>
</dbReference>
<dbReference type="Pfam" id="PF04542">
    <property type="entry name" value="Sigma70_r2"/>
    <property type="match status" value="1"/>
</dbReference>
<dbReference type="Gene3D" id="1.10.1740.10">
    <property type="match status" value="1"/>
</dbReference>
<sequence length="248" mass="27737">MTATSVSPRIHSTETQSAGPPPADVSNADRDRLIMDHLGYVDHILAKMLNQLPRRVDAQNLESAGVLGLIEAAAQFDPSRNVEFKSFSYQRIRGAILDELRRNCPLSQQMLQKIAYLRQVRMEFEGSVSVEDLAAAAGMSVGEVTRCIQSSRLTRPDSWNDSVRIRGHIGDNDNATSLEKQEMQRVLADGIEQLPPKMRMAVALHYNEELKLKEVGDVMGLSESRVSRILDAARTRLREYAATRGYEQ</sequence>
<feature type="domain" description="RNA polymerase sigma-70 region 4" evidence="7">
    <location>
        <begin position="191"/>
        <end position="239"/>
    </location>
</feature>
<evidence type="ECO:0000256" key="4">
    <source>
        <dbReference type="ARBA" id="ARBA00023163"/>
    </source>
</evidence>
<dbReference type="PANTHER" id="PTHR30385">
    <property type="entry name" value="SIGMA FACTOR F FLAGELLAR"/>
    <property type="match status" value="1"/>
</dbReference>
<dbReference type="SUPFAM" id="SSF88659">
    <property type="entry name" value="Sigma3 and sigma4 domains of RNA polymerase sigma factors"/>
    <property type="match status" value="1"/>
</dbReference>
<keyword evidence="1" id="KW-0805">Transcription regulation</keyword>
<gene>
    <name evidence="8" type="primary">sigD_1</name>
    <name evidence="8" type="ORF">Fuma_03422</name>
</gene>
<dbReference type="Gene3D" id="1.20.140.160">
    <property type="match status" value="1"/>
</dbReference>
<name>A0A1P8WIC1_9PLAN</name>
<dbReference type="KEGG" id="fmr:Fuma_03422"/>
<dbReference type="NCBIfam" id="TIGR02937">
    <property type="entry name" value="sigma70-ECF"/>
    <property type="match status" value="1"/>
</dbReference>
<dbReference type="InterPro" id="IPR013324">
    <property type="entry name" value="RNA_pol_sigma_r3/r4-like"/>
</dbReference>
<dbReference type="GO" id="GO:0003677">
    <property type="term" value="F:DNA binding"/>
    <property type="evidence" value="ECO:0007669"/>
    <property type="project" value="UniProtKB-KW"/>
</dbReference>
<dbReference type="InterPro" id="IPR014284">
    <property type="entry name" value="RNA_pol_sigma-70_dom"/>
</dbReference>
<evidence type="ECO:0000259" key="7">
    <source>
        <dbReference type="Pfam" id="PF04545"/>
    </source>
</evidence>
<dbReference type="PANTHER" id="PTHR30385:SF7">
    <property type="entry name" value="RNA POLYMERASE SIGMA FACTOR FLIA"/>
    <property type="match status" value="1"/>
</dbReference>
<accession>A0A1P8WIC1</accession>
<keyword evidence="4" id="KW-0804">Transcription</keyword>
<evidence type="ECO:0000313" key="9">
    <source>
        <dbReference type="Proteomes" id="UP000187735"/>
    </source>
</evidence>
<dbReference type="Pfam" id="PF04545">
    <property type="entry name" value="Sigma70_r4"/>
    <property type="match status" value="1"/>
</dbReference>
<dbReference type="Proteomes" id="UP000187735">
    <property type="component" value="Chromosome"/>
</dbReference>
<dbReference type="STRING" id="1891926.Fuma_03422"/>
<feature type="region of interest" description="Disordered" evidence="5">
    <location>
        <begin position="1"/>
        <end position="28"/>
    </location>
</feature>
<dbReference type="OrthoDB" id="9799825at2"/>
<evidence type="ECO:0000256" key="3">
    <source>
        <dbReference type="ARBA" id="ARBA00023125"/>
    </source>
</evidence>
<dbReference type="AlphaFoldDB" id="A0A1P8WIC1"/>